<dbReference type="eggNOG" id="arCOG00533">
    <property type="taxonomic scope" value="Archaea"/>
</dbReference>
<dbReference type="HOGENOM" id="CLU_088141_0_0_2"/>
<dbReference type="OrthoDB" id="45235at2157"/>
<gene>
    <name evidence="1" type="ordered locus">Halru_0119</name>
</gene>
<proteinExistence type="predicted"/>
<dbReference type="NCBIfam" id="NF011061">
    <property type="entry name" value="PRK14493.1"/>
    <property type="match status" value="1"/>
</dbReference>
<dbReference type="EMBL" id="CP003050">
    <property type="protein sequence ID" value="AGB14771.1"/>
    <property type="molecule type" value="Genomic_DNA"/>
</dbReference>
<dbReference type="SUPFAM" id="SSF54690">
    <property type="entry name" value="Molybdopterin synthase subunit MoaE"/>
    <property type="match status" value="1"/>
</dbReference>
<name>L0I956_HALRX</name>
<dbReference type="PANTHER" id="PTHR23404">
    <property type="entry name" value="MOLYBDOPTERIN SYNTHASE RELATED"/>
    <property type="match status" value="1"/>
</dbReference>
<dbReference type="AlphaFoldDB" id="L0I956"/>
<dbReference type="KEGG" id="hru:Halru_0119"/>
<evidence type="ECO:0000313" key="2">
    <source>
        <dbReference type="Proteomes" id="UP000010846"/>
    </source>
</evidence>
<dbReference type="Proteomes" id="UP000010846">
    <property type="component" value="Chromosome"/>
</dbReference>
<dbReference type="CDD" id="cd00756">
    <property type="entry name" value="MoaE"/>
    <property type="match status" value="1"/>
</dbReference>
<evidence type="ECO:0000313" key="1">
    <source>
        <dbReference type="EMBL" id="AGB14771.1"/>
    </source>
</evidence>
<dbReference type="STRING" id="797302.Halru_0119"/>
<dbReference type="GeneID" id="14377659"/>
<dbReference type="Gene3D" id="3.90.1170.40">
    <property type="entry name" value="Molybdopterin biosynthesis MoaE subunit"/>
    <property type="match status" value="1"/>
</dbReference>
<dbReference type="InterPro" id="IPR003448">
    <property type="entry name" value="Mopterin_biosynth_MoaE"/>
</dbReference>
<protein>
    <submittedName>
        <fullName evidence="1">Molybdopterin converting factor, large subunit</fullName>
    </submittedName>
</protein>
<dbReference type="GO" id="GO:0006777">
    <property type="term" value="P:Mo-molybdopterin cofactor biosynthetic process"/>
    <property type="evidence" value="ECO:0007669"/>
    <property type="project" value="InterPro"/>
</dbReference>
<dbReference type="Pfam" id="PF02391">
    <property type="entry name" value="MoaE"/>
    <property type="match status" value="1"/>
</dbReference>
<dbReference type="RefSeq" id="WP_015299473.1">
    <property type="nucleotide sequence ID" value="NC_019964.1"/>
</dbReference>
<accession>L0I956</accession>
<keyword evidence="2" id="KW-1185">Reference proteome</keyword>
<dbReference type="InterPro" id="IPR036563">
    <property type="entry name" value="MoaE_sf"/>
</dbReference>
<sequence length="273" mass="29318">MYVLGITGDAPTAVRSQAVDRVADRLGQAGRVGVVRYDATIADGAASRPERQGGDVTYELGADGDWAATGTGLSVRDALDGLANDCDYAIVDGVDRLTQPQVVIGGPAEAVDDPLAIVEHPRDLDIEATVDALHECEPYETLASLVETVTDAPEADRAGAIATFTGRVRAKDDPDDVRTEYLAFEKYDGLADEQLAAIETDLAERDGVFAVECHHRTGVVPAGEDIVFVVVLAGHRQAAFRTVEDGIDRLKDEVALFKKEVTVDDEYWAHERP</sequence>
<reference evidence="1" key="1">
    <citation type="submission" date="2011-09" db="EMBL/GenBank/DDBJ databases">
        <title>Complete sequence of Halovivax ruber XH-70.</title>
        <authorList>
            <consortium name="US DOE Joint Genome Institute"/>
            <person name="Lucas S."/>
            <person name="Han J."/>
            <person name="Lapidus A."/>
            <person name="Cheng J.-F."/>
            <person name="Goodwin L."/>
            <person name="Pitluck S."/>
            <person name="Peters L."/>
            <person name="Mikhailova N."/>
            <person name="Davenport K."/>
            <person name="Detter J.C."/>
            <person name="Han C."/>
            <person name="Tapia R."/>
            <person name="Land M."/>
            <person name="Hauser L."/>
            <person name="Kyrpides N."/>
            <person name="Ivanova N."/>
            <person name="Pagani I."/>
            <person name="Sproer C."/>
            <person name="Anderson I."/>
            <person name="Woyke T."/>
        </authorList>
    </citation>
    <scope>NUCLEOTIDE SEQUENCE</scope>
    <source>
        <strain evidence="1">XH-70</strain>
    </source>
</reference>
<organism evidence="1 2">
    <name type="scientific">Halovivax ruber (strain DSM 18193 / JCM 13892 / XH-70)</name>
    <dbReference type="NCBI Taxonomy" id="797302"/>
    <lineage>
        <taxon>Archaea</taxon>
        <taxon>Methanobacteriati</taxon>
        <taxon>Methanobacteriota</taxon>
        <taxon>Stenosarchaea group</taxon>
        <taxon>Halobacteria</taxon>
        <taxon>Halobacteriales</taxon>
        <taxon>Natrialbaceae</taxon>
        <taxon>Halovivax</taxon>
    </lineage>
</organism>